<organism evidence="8 9">
    <name type="scientific">Nadsonia fulvescens var. elongata DSM 6958</name>
    <dbReference type="NCBI Taxonomy" id="857566"/>
    <lineage>
        <taxon>Eukaryota</taxon>
        <taxon>Fungi</taxon>
        <taxon>Dikarya</taxon>
        <taxon>Ascomycota</taxon>
        <taxon>Saccharomycotina</taxon>
        <taxon>Dipodascomycetes</taxon>
        <taxon>Dipodascales</taxon>
        <taxon>Dipodascales incertae sedis</taxon>
        <taxon>Nadsonia</taxon>
    </lineage>
</organism>
<dbReference type="GO" id="GO:0003729">
    <property type="term" value="F:mRNA binding"/>
    <property type="evidence" value="ECO:0007669"/>
    <property type="project" value="EnsemblFungi"/>
</dbReference>
<feature type="region of interest" description="Disordered" evidence="6">
    <location>
        <begin position="68"/>
        <end position="111"/>
    </location>
</feature>
<evidence type="ECO:0000256" key="3">
    <source>
        <dbReference type="ARBA" id="ARBA00022737"/>
    </source>
</evidence>
<gene>
    <name evidence="8" type="ORF">NADFUDRAFT_71216</name>
</gene>
<dbReference type="GO" id="GO:0006457">
    <property type="term" value="P:protein folding"/>
    <property type="evidence" value="ECO:0007669"/>
    <property type="project" value="EnsemblFungi"/>
</dbReference>
<dbReference type="AlphaFoldDB" id="A0A1E3PHP7"/>
<evidence type="ECO:0000256" key="2">
    <source>
        <dbReference type="ARBA" id="ARBA00022490"/>
    </source>
</evidence>
<dbReference type="PANTHER" id="PTHR22904:SF523">
    <property type="entry name" value="STRESS-INDUCED-PHOSPHOPROTEIN 1"/>
    <property type="match status" value="1"/>
</dbReference>
<dbReference type="GO" id="GO:0030544">
    <property type="term" value="F:Hsp70 protein binding"/>
    <property type="evidence" value="ECO:0007669"/>
    <property type="project" value="EnsemblFungi"/>
</dbReference>
<keyword evidence="3" id="KW-0677">Repeat</keyword>
<dbReference type="FunFam" id="1.25.40.10:FF:000027">
    <property type="entry name" value="stress-induced-phosphoprotein 1 isoform X1"/>
    <property type="match status" value="1"/>
</dbReference>
<dbReference type="Pfam" id="PF13432">
    <property type="entry name" value="TPR_16"/>
    <property type="match status" value="1"/>
</dbReference>
<dbReference type="Pfam" id="PF13424">
    <property type="entry name" value="TPR_12"/>
    <property type="match status" value="1"/>
</dbReference>
<evidence type="ECO:0000256" key="5">
    <source>
        <dbReference type="PROSITE-ProRule" id="PRU00339"/>
    </source>
</evidence>
<dbReference type="InterPro" id="IPR019734">
    <property type="entry name" value="TPR_rpt"/>
</dbReference>
<evidence type="ECO:0000256" key="1">
    <source>
        <dbReference type="ARBA" id="ARBA00004496"/>
    </source>
</evidence>
<dbReference type="InterPro" id="IPR011990">
    <property type="entry name" value="TPR-like_helical_dom_sf"/>
</dbReference>
<keyword evidence="9" id="KW-1185">Reference proteome</keyword>
<feature type="domain" description="STI1" evidence="7">
    <location>
        <begin position="7"/>
        <end position="46"/>
    </location>
</feature>
<dbReference type="GO" id="GO:0051879">
    <property type="term" value="F:Hsp90 protein binding"/>
    <property type="evidence" value="ECO:0007669"/>
    <property type="project" value="EnsemblFungi"/>
</dbReference>
<dbReference type="Proteomes" id="UP000095009">
    <property type="component" value="Unassembled WGS sequence"/>
</dbReference>
<evidence type="ECO:0000256" key="6">
    <source>
        <dbReference type="SAM" id="MobiDB-lite"/>
    </source>
</evidence>
<dbReference type="GO" id="GO:0008104">
    <property type="term" value="P:intracellular protein localization"/>
    <property type="evidence" value="ECO:0007669"/>
    <property type="project" value="EnsemblFungi"/>
</dbReference>
<keyword evidence="2" id="KW-0963">Cytoplasm</keyword>
<keyword evidence="4 5" id="KW-0802">TPR repeat</keyword>
<dbReference type="PROSITE" id="PS50005">
    <property type="entry name" value="TPR"/>
    <property type="match status" value="2"/>
</dbReference>
<dbReference type="SMART" id="SM00028">
    <property type="entry name" value="TPR"/>
    <property type="match status" value="6"/>
</dbReference>
<dbReference type="GO" id="GO:0006626">
    <property type="term" value="P:protein targeting to mitochondrion"/>
    <property type="evidence" value="ECO:0007669"/>
    <property type="project" value="EnsemblFungi"/>
</dbReference>
<dbReference type="Gene3D" id="1.25.40.10">
    <property type="entry name" value="Tetratricopeptide repeat domain"/>
    <property type="match status" value="2"/>
</dbReference>
<reference evidence="8 9" key="1">
    <citation type="journal article" date="2016" name="Proc. Natl. Acad. Sci. U.S.A.">
        <title>Comparative genomics of biotechnologically important yeasts.</title>
        <authorList>
            <person name="Riley R."/>
            <person name="Haridas S."/>
            <person name="Wolfe K.H."/>
            <person name="Lopes M.R."/>
            <person name="Hittinger C.T."/>
            <person name="Goeker M."/>
            <person name="Salamov A.A."/>
            <person name="Wisecaver J.H."/>
            <person name="Long T.M."/>
            <person name="Calvey C.H."/>
            <person name="Aerts A.L."/>
            <person name="Barry K.W."/>
            <person name="Choi C."/>
            <person name="Clum A."/>
            <person name="Coughlan A.Y."/>
            <person name="Deshpande S."/>
            <person name="Douglass A.P."/>
            <person name="Hanson S.J."/>
            <person name="Klenk H.-P."/>
            <person name="LaButti K.M."/>
            <person name="Lapidus A."/>
            <person name="Lindquist E.A."/>
            <person name="Lipzen A.M."/>
            <person name="Meier-Kolthoff J.P."/>
            <person name="Ohm R.A."/>
            <person name="Otillar R.P."/>
            <person name="Pangilinan J.L."/>
            <person name="Peng Y."/>
            <person name="Rokas A."/>
            <person name="Rosa C.A."/>
            <person name="Scheuner C."/>
            <person name="Sibirny A.A."/>
            <person name="Slot J.C."/>
            <person name="Stielow J.B."/>
            <person name="Sun H."/>
            <person name="Kurtzman C.P."/>
            <person name="Blackwell M."/>
            <person name="Grigoriev I.V."/>
            <person name="Jeffries T.W."/>
        </authorList>
    </citation>
    <scope>NUCLEOTIDE SEQUENCE [LARGE SCALE GENOMIC DNA]</scope>
    <source>
        <strain evidence="8 9">DSM 6958</strain>
    </source>
</reference>
<dbReference type="Pfam" id="PF17830">
    <property type="entry name" value="STI1-HOP_DP"/>
    <property type="match status" value="2"/>
</dbReference>
<name>A0A1E3PHP7_9ASCO</name>
<dbReference type="OrthoDB" id="2423701at2759"/>
<comment type="subcellular location">
    <subcellularLocation>
        <location evidence="1">Cytoplasm</location>
    </subcellularLocation>
</comment>
<dbReference type="EMBL" id="KV454411">
    <property type="protein sequence ID" value="ODQ64830.1"/>
    <property type="molecule type" value="Genomic_DNA"/>
</dbReference>
<evidence type="ECO:0000313" key="8">
    <source>
        <dbReference type="EMBL" id="ODQ64830.1"/>
    </source>
</evidence>
<dbReference type="FunFam" id="1.10.260.100:FF:000002">
    <property type="entry name" value="Stress-induced-phosphoprotein 1 (Hsp70/Hsp90-organizing)"/>
    <property type="match status" value="1"/>
</dbReference>
<protein>
    <submittedName>
        <fullName evidence="8">TPR-like protein</fullName>
    </submittedName>
</protein>
<feature type="repeat" description="TPR" evidence="5">
    <location>
        <begin position="191"/>
        <end position="224"/>
    </location>
</feature>
<dbReference type="Pfam" id="PF13181">
    <property type="entry name" value="TPR_8"/>
    <property type="match status" value="1"/>
</dbReference>
<dbReference type="FunFam" id="1.25.40.10:FF:000010">
    <property type="entry name" value="Stress-induced phosphoprotein 1"/>
    <property type="match status" value="1"/>
</dbReference>
<evidence type="ECO:0000313" key="9">
    <source>
        <dbReference type="Proteomes" id="UP000095009"/>
    </source>
</evidence>
<dbReference type="STRING" id="857566.A0A1E3PHP7"/>
<accession>A0A1E3PHP7</accession>
<dbReference type="SMART" id="SM00727">
    <property type="entry name" value="STI1"/>
    <property type="match status" value="2"/>
</dbReference>
<evidence type="ECO:0000256" key="4">
    <source>
        <dbReference type="ARBA" id="ARBA00022803"/>
    </source>
</evidence>
<dbReference type="GO" id="GO:0005737">
    <property type="term" value="C:cytoplasm"/>
    <property type="evidence" value="ECO:0007669"/>
    <property type="project" value="UniProtKB-SubCell"/>
</dbReference>
<dbReference type="InterPro" id="IPR041243">
    <property type="entry name" value="STI1/HOP_DP"/>
</dbReference>
<dbReference type="PANTHER" id="PTHR22904">
    <property type="entry name" value="TPR REPEAT CONTAINING PROTEIN"/>
    <property type="match status" value="1"/>
</dbReference>
<feature type="repeat" description="TPR" evidence="5">
    <location>
        <begin position="319"/>
        <end position="352"/>
    </location>
</feature>
<feature type="domain" description="STI1" evidence="7">
    <location>
        <begin position="388"/>
        <end position="427"/>
    </location>
</feature>
<dbReference type="InterPro" id="IPR006636">
    <property type="entry name" value="STI1_HS-bd"/>
</dbReference>
<dbReference type="SUPFAM" id="SSF48452">
    <property type="entry name" value="TPR-like"/>
    <property type="match status" value="2"/>
</dbReference>
<dbReference type="Gene3D" id="1.10.260.100">
    <property type="match status" value="2"/>
</dbReference>
<evidence type="ECO:0000259" key="7">
    <source>
        <dbReference type="SMART" id="SM00727"/>
    </source>
</evidence>
<sequence length="439" mass="49459">MRDLFNDPQALAKLAAHPKTKDFASDPSFIAKFKEIQANPMTGLTAIQSDERLRLAFAVILGIDNMMPEDGNPSAGQEKPRSATEPKAAEPKVEAPRVEEPIVEEETNEDAKLKAQADEFKQQGNVAYKSRKFDEAIELYNKAYATFNDITYLNNRAAAEYEKADYETCINTCLEAVAHGREIFVDYKILAKSFGRIGNAYLKMGEHAKAIEYFNKSLTEHRTPDILNRLRATEKDLKIQEAMSYIDPVKAEEAREEGNARFKESDWPGAVKAYSEMIKRAPEDARGYSNRAAALSKLMSFPEAVKDCQTAIAKDPKFIRAYIRMANAYFAMRDYSKCIDTLADAYELDTERKHTSEIEQLQYKAMSSRFQASDGETPEQTLERASRDPEIVAILQDPVMNSILSQARENPSALQDHMKNPQVAKKINLLIAAGIIRTR</sequence>
<dbReference type="GO" id="GO:0042030">
    <property type="term" value="F:ATPase inhibitor activity"/>
    <property type="evidence" value="ECO:0007669"/>
    <property type="project" value="EnsemblFungi"/>
</dbReference>
<feature type="compositionally biased region" description="Basic and acidic residues" evidence="6">
    <location>
        <begin position="78"/>
        <end position="100"/>
    </location>
</feature>
<proteinExistence type="predicted"/>